<accession>A0ABR4IUS7</accession>
<organism evidence="2 3">
    <name type="scientific">Aspergillus cavernicola</name>
    <dbReference type="NCBI Taxonomy" id="176166"/>
    <lineage>
        <taxon>Eukaryota</taxon>
        <taxon>Fungi</taxon>
        <taxon>Dikarya</taxon>
        <taxon>Ascomycota</taxon>
        <taxon>Pezizomycotina</taxon>
        <taxon>Eurotiomycetes</taxon>
        <taxon>Eurotiomycetidae</taxon>
        <taxon>Eurotiales</taxon>
        <taxon>Aspergillaceae</taxon>
        <taxon>Aspergillus</taxon>
        <taxon>Aspergillus subgen. Nidulantes</taxon>
    </lineage>
</organism>
<dbReference type="Proteomes" id="UP001610335">
    <property type="component" value="Unassembled WGS sequence"/>
</dbReference>
<keyword evidence="3" id="KW-1185">Reference proteome</keyword>
<keyword evidence="1" id="KW-1133">Transmembrane helix</keyword>
<feature type="transmembrane region" description="Helical" evidence="1">
    <location>
        <begin position="40"/>
        <end position="63"/>
    </location>
</feature>
<feature type="transmembrane region" description="Helical" evidence="1">
    <location>
        <begin position="162"/>
        <end position="186"/>
    </location>
</feature>
<keyword evidence="1" id="KW-0812">Transmembrane</keyword>
<sequence length="815" mass="91142">MSPSKLWLLIRPKSRVITPPKPEEQSYSLREDWKGLVSKLSLRLVALGIIVCIIFFGGSGYTFNISEREVNGMFMSIENQLVIFGVVNKILDYLVQLTLTHISSTHLTTWMTHPRTIDDGPTLDDFELQNELVNPWHSVTRGFARWRRSNTKRKSRKAWIPLRSVLSVAISISVLFLGGGINVIGIPKRRWYPDFRFQSQTSPDSSFTGPRMRLDTLDFNNIWDDGWQMLRVGGEPSWAVSFQAHAFSASDTFLSLRDLYNVMNSDRSQPGWYPLYTPDAHRLSGLNVTTNSSSTAVQTLAVQAQPMIDMFHDQQANSTKRWARTSVGWHATLRLTVPLLNTSCVSLNQPTEEQGEVVASILDSGTNSTITVDIGPSTNFTGVRCSINVQQGLFPVNHWIVDETTDPPSFSINNYGHDYNPTIDYIDNPIANAAVASALAAQFNTITPSLNALFSNPPDILNFTAYTLTLARALTFLNRGITTDADGCAAVYGALFSRLATTASWTMSTTGQTATHGPVQFQVYGSGPRLPWEWVISSSLGVIILVLCYDIYGIVIRRVNPGPWLSVGGMLLAANRAPTVDGIGGGAAVGLAMEKVRDMRWFLRRIPGDFGTGTRTGIGTPVGEGPRVRLVNDYDPHVLETTREIEKRSVYNTFIKGYTFSPRKTILWANGSTQAFMEEAFPGKLPLNHDGLKLERGFSLCNMIRIAGFHVRLTTNLSDHLRFMDEGKTVMVFHHTSFLQGQRRSPFFPPGLIDETLPDELDYLVLPCGSAQRRIDEYNYRHDRLVILKEAFDESRPATISQWWNNRRHSTFARA</sequence>
<evidence type="ECO:0000313" key="2">
    <source>
        <dbReference type="EMBL" id="KAL2831495.1"/>
    </source>
</evidence>
<name>A0ABR4IUS7_9EURO</name>
<comment type="caution">
    <text evidence="2">The sequence shown here is derived from an EMBL/GenBank/DDBJ whole genome shotgun (WGS) entry which is preliminary data.</text>
</comment>
<evidence type="ECO:0000313" key="3">
    <source>
        <dbReference type="Proteomes" id="UP001610335"/>
    </source>
</evidence>
<gene>
    <name evidence="2" type="ORF">BDW59DRAFT_157920</name>
</gene>
<protein>
    <submittedName>
        <fullName evidence="2">Uncharacterized protein</fullName>
    </submittedName>
</protein>
<keyword evidence="1" id="KW-0472">Membrane</keyword>
<reference evidence="2 3" key="1">
    <citation type="submission" date="2024-07" db="EMBL/GenBank/DDBJ databases">
        <title>Section-level genome sequencing and comparative genomics of Aspergillus sections Usti and Cavernicolus.</title>
        <authorList>
            <consortium name="Lawrence Berkeley National Laboratory"/>
            <person name="Nybo J.L."/>
            <person name="Vesth T.C."/>
            <person name="Theobald S."/>
            <person name="Frisvad J.C."/>
            <person name="Larsen T.O."/>
            <person name="Kjaerboelling I."/>
            <person name="Rothschild-Mancinelli K."/>
            <person name="Lyhne E.K."/>
            <person name="Kogle M.E."/>
            <person name="Barry K."/>
            <person name="Clum A."/>
            <person name="Na H."/>
            <person name="Ledsgaard L."/>
            <person name="Lin J."/>
            <person name="Lipzen A."/>
            <person name="Kuo A."/>
            <person name="Riley R."/>
            <person name="Mondo S."/>
            <person name="LaButti K."/>
            <person name="Haridas S."/>
            <person name="Pangalinan J."/>
            <person name="Salamov A.A."/>
            <person name="Simmons B.A."/>
            <person name="Magnuson J.K."/>
            <person name="Chen J."/>
            <person name="Drula E."/>
            <person name="Henrissat B."/>
            <person name="Wiebenga A."/>
            <person name="Lubbers R.J."/>
            <person name="Gomes A.C."/>
            <person name="Makela M.R."/>
            <person name="Stajich J."/>
            <person name="Grigoriev I.V."/>
            <person name="Mortensen U.H."/>
            <person name="De vries R.P."/>
            <person name="Baker S.E."/>
            <person name="Andersen M.R."/>
        </authorList>
    </citation>
    <scope>NUCLEOTIDE SEQUENCE [LARGE SCALE GENOMIC DNA]</scope>
    <source>
        <strain evidence="2 3">CBS 600.67</strain>
    </source>
</reference>
<proteinExistence type="predicted"/>
<dbReference type="EMBL" id="JBFXLS010000009">
    <property type="protein sequence ID" value="KAL2831495.1"/>
    <property type="molecule type" value="Genomic_DNA"/>
</dbReference>
<evidence type="ECO:0000256" key="1">
    <source>
        <dbReference type="SAM" id="Phobius"/>
    </source>
</evidence>